<dbReference type="EMBL" id="BMGH01000001">
    <property type="protein sequence ID" value="GGD08732.1"/>
    <property type="molecule type" value="Genomic_DNA"/>
</dbReference>
<dbReference type="AlphaFoldDB" id="A0A8J2V636"/>
<dbReference type="Gene3D" id="3.60.21.10">
    <property type="match status" value="1"/>
</dbReference>
<evidence type="ECO:0000313" key="2">
    <source>
        <dbReference type="EMBL" id="GGD08732.1"/>
    </source>
</evidence>
<gene>
    <name evidence="2" type="ORF">GCM10011342_16930</name>
</gene>
<comment type="caution">
    <text evidence="2">The sequence shown here is derived from an EMBL/GenBank/DDBJ whole genome shotgun (WGS) entry which is preliminary data.</text>
</comment>
<name>A0A8J2V636_9PROT</name>
<organism evidence="2 3">
    <name type="scientific">Aquisalinus flavus</name>
    <dbReference type="NCBI Taxonomy" id="1526572"/>
    <lineage>
        <taxon>Bacteria</taxon>
        <taxon>Pseudomonadati</taxon>
        <taxon>Pseudomonadota</taxon>
        <taxon>Alphaproteobacteria</taxon>
        <taxon>Parvularculales</taxon>
        <taxon>Parvularculaceae</taxon>
        <taxon>Aquisalinus</taxon>
    </lineage>
</organism>
<dbReference type="GO" id="GO:0005737">
    <property type="term" value="C:cytoplasm"/>
    <property type="evidence" value="ECO:0007669"/>
    <property type="project" value="TreeGrafter"/>
</dbReference>
<evidence type="ECO:0000313" key="3">
    <source>
        <dbReference type="Proteomes" id="UP000613582"/>
    </source>
</evidence>
<dbReference type="CDD" id="cd00144">
    <property type="entry name" value="MPP_PPP_family"/>
    <property type="match status" value="1"/>
</dbReference>
<reference evidence="2" key="1">
    <citation type="journal article" date="2014" name="Int. J. Syst. Evol. Microbiol.">
        <title>Complete genome sequence of Corynebacterium casei LMG S-19264T (=DSM 44701T), isolated from a smear-ripened cheese.</title>
        <authorList>
            <consortium name="US DOE Joint Genome Institute (JGI-PGF)"/>
            <person name="Walter F."/>
            <person name="Albersmeier A."/>
            <person name="Kalinowski J."/>
            <person name="Ruckert C."/>
        </authorList>
    </citation>
    <scope>NUCLEOTIDE SEQUENCE</scope>
    <source>
        <strain evidence="2">CGMCC 1.12921</strain>
    </source>
</reference>
<dbReference type="PROSITE" id="PS00125">
    <property type="entry name" value="SER_THR_PHOSPHATASE"/>
    <property type="match status" value="1"/>
</dbReference>
<dbReference type="PRINTS" id="PR00114">
    <property type="entry name" value="STPHPHTASE"/>
</dbReference>
<dbReference type="InterPro" id="IPR029052">
    <property type="entry name" value="Metallo-depent_PP-like"/>
</dbReference>
<accession>A0A8J2V636</accession>
<keyword evidence="3" id="KW-1185">Reference proteome</keyword>
<dbReference type="GO" id="GO:0110154">
    <property type="term" value="P:RNA decapping"/>
    <property type="evidence" value="ECO:0007669"/>
    <property type="project" value="TreeGrafter"/>
</dbReference>
<dbReference type="InterPro" id="IPR006186">
    <property type="entry name" value="Ser/Thr-sp_prot-phosphatase"/>
</dbReference>
<dbReference type="SUPFAM" id="SSF56300">
    <property type="entry name" value="Metallo-dependent phosphatases"/>
    <property type="match status" value="1"/>
</dbReference>
<dbReference type="GO" id="GO:0008803">
    <property type="term" value="F:bis(5'-nucleosyl)-tetraphosphatase (symmetrical) activity"/>
    <property type="evidence" value="ECO:0007669"/>
    <property type="project" value="TreeGrafter"/>
</dbReference>
<sequence>MSSKRHEVWYAAMMMFRQKQEKREFAARAPDGVRIYAIGDIHGRNDLLLDLMERIDRDADMPHRIIFLGDYVDRGETSADVIEHLIALKRERGDDIVLLRGNHEQAMLDFIAAPEETANWIEWGGGATLESYGLDKVAGEDPEDLRDRLTERLPDSHFRFLMDLVNWHIERDYIFVHAGMRAGIPLEQQREEDLLWIRNAFFDQKPGAFGQTCIVHGHTPNEETPLDVGWRINVDTGAVWTGKLTAVALEGTDRRFIST</sequence>
<dbReference type="InterPro" id="IPR004843">
    <property type="entry name" value="Calcineurin-like_PHP"/>
</dbReference>
<dbReference type="PANTHER" id="PTHR42850">
    <property type="entry name" value="METALLOPHOSPHOESTERASE"/>
    <property type="match status" value="1"/>
</dbReference>
<proteinExistence type="predicted"/>
<feature type="domain" description="Serine/threonine specific protein phosphatases" evidence="1">
    <location>
        <begin position="99"/>
        <end position="104"/>
    </location>
</feature>
<dbReference type="Pfam" id="PF00149">
    <property type="entry name" value="Metallophos"/>
    <property type="match status" value="1"/>
</dbReference>
<dbReference type="RefSeq" id="WP_206711227.1">
    <property type="nucleotide sequence ID" value="NZ_BMGH01000001.1"/>
</dbReference>
<reference evidence="2" key="2">
    <citation type="submission" date="2020-09" db="EMBL/GenBank/DDBJ databases">
        <authorList>
            <person name="Sun Q."/>
            <person name="Zhou Y."/>
        </authorList>
    </citation>
    <scope>NUCLEOTIDE SEQUENCE</scope>
    <source>
        <strain evidence="2">CGMCC 1.12921</strain>
    </source>
</reference>
<dbReference type="InterPro" id="IPR050126">
    <property type="entry name" value="Ap4A_hydrolase"/>
</dbReference>
<dbReference type="PANTHER" id="PTHR42850:SF4">
    <property type="entry name" value="ZINC-DEPENDENT ENDOPOLYPHOSPHATASE"/>
    <property type="match status" value="1"/>
</dbReference>
<dbReference type="Proteomes" id="UP000613582">
    <property type="component" value="Unassembled WGS sequence"/>
</dbReference>
<dbReference type="GO" id="GO:0016791">
    <property type="term" value="F:phosphatase activity"/>
    <property type="evidence" value="ECO:0007669"/>
    <property type="project" value="TreeGrafter"/>
</dbReference>
<protein>
    <submittedName>
        <fullName evidence="2">Metallophosphoesterase</fullName>
    </submittedName>
</protein>
<evidence type="ECO:0000259" key="1">
    <source>
        <dbReference type="PROSITE" id="PS00125"/>
    </source>
</evidence>